<dbReference type="GO" id="GO:0005524">
    <property type="term" value="F:ATP binding"/>
    <property type="evidence" value="ECO:0007669"/>
    <property type="project" value="UniProtKB-KW"/>
</dbReference>
<keyword evidence="4" id="KW-0547">Nucleotide-binding</keyword>
<dbReference type="EC" id="2.7.11.1" evidence="2"/>
<dbReference type="InterPro" id="IPR036390">
    <property type="entry name" value="WH_DNA-bd_sf"/>
</dbReference>
<dbReference type="SUPFAM" id="SSF56112">
    <property type="entry name" value="Protein kinase-like (PK-like)"/>
    <property type="match status" value="1"/>
</dbReference>
<keyword evidence="9" id="KW-0723">Serine/threonine-protein kinase</keyword>
<evidence type="ECO:0000256" key="6">
    <source>
        <dbReference type="ARBA" id="ARBA00022840"/>
    </source>
</evidence>
<feature type="region of interest" description="Disordered" evidence="7">
    <location>
        <begin position="121"/>
        <end position="209"/>
    </location>
</feature>
<dbReference type="InterPro" id="IPR008271">
    <property type="entry name" value="Ser/Thr_kinase_AS"/>
</dbReference>
<dbReference type="SMART" id="SM00220">
    <property type="entry name" value="S_TKc"/>
    <property type="match status" value="1"/>
</dbReference>
<dbReference type="Gene3D" id="3.30.200.20">
    <property type="entry name" value="Phosphorylase Kinase, domain 1"/>
    <property type="match status" value="1"/>
</dbReference>
<evidence type="ECO:0000259" key="8">
    <source>
        <dbReference type="PROSITE" id="PS50011"/>
    </source>
</evidence>
<dbReference type="PANTHER" id="PTHR43671">
    <property type="entry name" value="SERINE/THREONINE-PROTEIN KINASE NEK"/>
    <property type="match status" value="1"/>
</dbReference>
<feature type="compositionally biased region" description="Low complexity" evidence="7">
    <location>
        <begin position="147"/>
        <end position="199"/>
    </location>
</feature>
<dbReference type="EMBL" id="CP039376">
    <property type="protein sequence ID" value="QCD67213.1"/>
    <property type="molecule type" value="Genomic_DNA"/>
</dbReference>
<geneLocation type="plasmid" evidence="9 10">
    <name>unnamed1</name>
</geneLocation>
<dbReference type="InterPro" id="IPR017441">
    <property type="entry name" value="Protein_kinase_ATP_BS"/>
</dbReference>
<evidence type="ECO:0000256" key="2">
    <source>
        <dbReference type="ARBA" id="ARBA00012513"/>
    </source>
</evidence>
<proteinExistence type="inferred from homology"/>
<feature type="domain" description="Protein kinase" evidence="8">
    <location>
        <begin position="226"/>
        <end position="488"/>
    </location>
</feature>
<evidence type="ECO:0000256" key="4">
    <source>
        <dbReference type="ARBA" id="ARBA00022741"/>
    </source>
</evidence>
<dbReference type="RefSeq" id="WP_012807462.1">
    <property type="nucleotide sequence ID" value="NZ_CP039376.1"/>
</dbReference>
<dbReference type="InterPro" id="IPR050660">
    <property type="entry name" value="NEK_Ser/Thr_kinase"/>
</dbReference>
<dbReference type="SUPFAM" id="SSF46785">
    <property type="entry name" value="Winged helix' DNA-binding domain"/>
    <property type="match status" value="1"/>
</dbReference>
<keyword evidence="5 9" id="KW-0418">Kinase</keyword>
<dbReference type="PROSITE" id="PS00107">
    <property type="entry name" value="PROTEIN_KINASE_ATP"/>
    <property type="match status" value="1"/>
</dbReference>
<reference evidence="9 10" key="1">
    <citation type="submission" date="2019-04" db="EMBL/GenBank/DDBJ databases">
        <title>Complete genome sequence of Arthrobacter sp. ZXY-2 associated with effective atrazine degradation and salt adaptation.</title>
        <authorList>
            <person name="Zhao X."/>
        </authorList>
    </citation>
    <scope>NUCLEOTIDE SEQUENCE [LARGE SCALE GENOMIC DNA]</scope>
    <source>
        <strain evidence="10">ZP60</strain>
        <plasmid evidence="9 10">unnamed1</plasmid>
    </source>
</reference>
<dbReference type="CDD" id="cd14014">
    <property type="entry name" value="STKc_PknB_like"/>
    <property type="match status" value="1"/>
</dbReference>
<evidence type="ECO:0000313" key="10">
    <source>
        <dbReference type="Proteomes" id="UP000297053"/>
    </source>
</evidence>
<feature type="compositionally biased region" description="Basic and acidic residues" evidence="7">
    <location>
        <begin position="126"/>
        <end position="135"/>
    </location>
</feature>
<dbReference type="PANTHER" id="PTHR43671:SF13">
    <property type="entry name" value="SERINE_THREONINE-PROTEIN KINASE NEK2"/>
    <property type="match status" value="1"/>
</dbReference>
<dbReference type="Pfam" id="PF00069">
    <property type="entry name" value="Pkinase"/>
    <property type="match status" value="1"/>
</dbReference>
<accession>A0A4D6KNX4</accession>
<dbReference type="PROSITE" id="PS50011">
    <property type="entry name" value="PROTEIN_KINASE_DOM"/>
    <property type="match status" value="1"/>
</dbReference>
<dbReference type="AlphaFoldDB" id="A0A4D6KNX4"/>
<name>A0A4D6KNX4_9EURY</name>
<dbReference type="Gene3D" id="1.10.510.10">
    <property type="entry name" value="Transferase(Phosphotransferase) domain 1"/>
    <property type="match status" value="1"/>
</dbReference>
<keyword evidence="6" id="KW-0067">ATP-binding</keyword>
<dbReference type="PROSITE" id="PS00108">
    <property type="entry name" value="PROTEIN_KINASE_ST"/>
    <property type="match status" value="1"/>
</dbReference>
<evidence type="ECO:0000256" key="1">
    <source>
        <dbReference type="ARBA" id="ARBA00010886"/>
    </source>
</evidence>
<dbReference type="Proteomes" id="UP000297053">
    <property type="component" value="Plasmid unnamed1"/>
</dbReference>
<evidence type="ECO:0000256" key="3">
    <source>
        <dbReference type="ARBA" id="ARBA00022679"/>
    </source>
</evidence>
<dbReference type="KEGG" id="halz:E5139_16320"/>
<evidence type="ECO:0000313" key="9">
    <source>
        <dbReference type="EMBL" id="QCD67213.1"/>
    </source>
</evidence>
<dbReference type="GO" id="GO:0004674">
    <property type="term" value="F:protein serine/threonine kinase activity"/>
    <property type="evidence" value="ECO:0007669"/>
    <property type="project" value="UniProtKB-KW"/>
</dbReference>
<evidence type="ECO:0000256" key="5">
    <source>
        <dbReference type="ARBA" id="ARBA00022777"/>
    </source>
</evidence>
<dbReference type="DNASU" id="8409366"/>
<protein>
    <recommendedName>
        <fullName evidence="2">non-specific serine/threonine protein kinase</fullName>
        <ecNumber evidence="2">2.7.11.1</ecNumber>
    </recommendedName>
</protein>
<dbReference type="InterPro" id="IPR000719">
    <property type="entry name" value="Prot_kinase_dom"/>
</dbReference>
<keyword evidence="9" id="KW-0614">Plasmid</keyword>
<reference evidence="9 10" key="2">
    <citation type="submission" date="2019-04" db="EMBL/GenBank/DDBJ databases">
        <authorList>
            <person name="Yang S."/>
            <person name="Wei W."/>
        </authorList>
    </citation>
    <scope>NUCLEOTIDE SEQUENCE [LARGE SCALE GENOMIC DNA]</scope>
    <source>
        <strain evidence="10">ZP60</strain>
        <plasmid evidence="9 10">unnamed1</plasmid>
    </source>
</reference>
<sequence>MTDSEEEETPTLTEMFETVESEAELTGRNLTVLRTVFEREPAGITDLADVLDHPHNELRYSLRVLEEENLIEPTAEGAVTTGDVVGTIEAANAGVEELQSGLRACAAAFGSDEGQSIEATGADALEGERQTKGTADRATAQTEGRQAADSSPGEASSESASTAETESATETESAAENTGETESTAAAEASADTQSSTATNVDTASMVPDVASVQSPAREELAYADFEIEGQLGHGGSGVVHEAQYRVNGETTTVALKVPNFEGTITSSVVESFEQEAETWSLLSPRDHVVGVVDSGTRPKPWIAIEYMDGGTLRERLSEFSIEQAVWTCERIAQGVRHDQTGVLHLDLKPENVLFRRTGEGSWDVPKVADWGLARTLKEHQPTVEGMSPTYAAPEQFDADEFGDPSSKTDIYQLGVLMYEVLTGRPPFEGNGVALMNAILTEEPEPPAAVDDRVPQAVSDAVMKALEKQPAERFSTVERLQSQLRAQR</sequence>
<gene>
    <name evidence="9" type="ORF">E5139_16320</name>
</gene>
<comment type="similarity">
    <text evidence="1">Belongs to the protein kinase superfamily. NEK Ser/Thr protein kinase family. NIMA subfamily.</text>
</comment>
<evidence type="ECO:0000256" key="7">
    <source>
        <dbReference type="SAM" id="MobiDB-lite"/>
    </source>
</evidence>
<organism evidence="9 10">
    <name type="scientific">Halomicrobium mukohataei</name>
    <dbReference type="NCBI Taxonomy" id="57705"/>
    <lineage>
        <taxon>Archaea</taxon>
        <taxon>Methanobacteriati</taxon>
        <taxon>Methanobacteriota</taxon>
        <taxon>Stenosarchaea group</taxon>
        <taxon>Halobacteria</taxon>
        <taxon>Halobacteriales</taxon>
        <taxon>Haloarculaceae</taxon>
        <taxon>Halomicrobium</taxon>
    </lineage>
</organism>
<dbReference type="GeneID" id="8409366"/>
<dbReference type="InterPro" id="IPR011009">
    <property type="entry name" value="Kinase-like_dom_sf"/>
</dbReference>
<keyword evidence="3" id="KW-0808">Transferase</keyword>